<sequence>MWTGIGLCAAGAAGLVVGAVLDVEAADPWASVAGGVAALIGLALAVYAGFQGQDGTSGGTTVNASGTRSVAAGGNIGTVSTGDGPGAPASAPPANPSPAPAPPQPRNVTASGERSIAAGGDIGSASTGDT</sequence>
<dbReference type="Proteomes" id="UP000235464">
    <property type="component" value="Chromosome I"/>
</dbReference>
<gene>
    <name evidence="3" type="ORF">SCNRRL3882_3659</name>
</gene>
<dbReference type="AlphaFoldDB" id="A0A2N9BA33"/>
<feature type="compositionally biased region" description="Pro residues" evidence="1">
    <location>
        <begin position="90"/>
        <end position="105"/>
    </location>
</feature>
<evidence type="ECO:0000256" key="1">
    <source>
        <dbReference type="SAM" id="MobiDB-lite"/>
    </source>
</evidence>
<dbReference type="EMBL" id="LT963352">
    <property type="protein sequence ID" value="SOR80203.1"/>
    <property type="molecule type" value="Genomic_DNA"/>
</dbReference>
<name>A0A2N9BA33_STRCX</name>
<evidence type="ECO:0000313" key="4">
    <source>
        <dbReference type="Proteomes" id="UP000235464"/>
    </source>
</evidence>
<feature type="region of interest" description="Disordered" evidence="1">
    <location>
        <begin position="55"/>
        <end position="130"/>
    </location>
</feature>
<keyword evidence="4" id="KW-1185">Reference proteome</keyword>
<keyword evidence="2" id="KW-0472">Membrane</keyword>
<reference evidence="4" key="1">
    <citation type="submission" date="2017-11" db="EMBL/GenBank/DDBJ databases">
        <authorList>
            <person name="Wibberg D."/>
        </authorList>
    </citation>
    <scope>NUCLEOTIDE SEQUENCE [LARGE SCALE GENOMIC DNA]</scope>
</reference>
<evidence type="ECO:0000256" key="2">
    <source>
        <dbReference type="SAM" id="Phobius"/>
    </source>
</evidence>
<feature type="compositionally biased region" description="Polar residues" evidence="1">
    <location>
        <begin position="59"/>
        <end position="68"/>
    </location>
</feature>
<organism evidence="3 4">
    <name type="scientific">Streptomyces chartreusis NRRL 3882</name>
    <dbReference type="NCBI Taxonomy" id="1079985"/>
    <lineage>
        <taxon>Bacteria</taxon>
        <taxon>Bacillati</taxon>
        <taxon>Actinomycetota</taxon>
        <taxon>Actinomycetes</taxon>
        <taxon>Kitasatosporales</taxon>
        <taxon>Streptomycetaceae</taxon>
        <taxon>Streptomyces</taxon>
    </lineage>
</organism>
<proteinExistence type="predicted"/>
<protein>
    <submittedName>
        <fullName evidence="3">Uncharacterized protein</fullName>
    </submittedName>
</protein>
<evidence type="ECO:0000313" key="3">
    <source>
        <dbReference type="EMBL" id="SOR80203.1"/>
    </source>
</evidence>
<keyword evidence="2" id="KW-0812">Transmembrane</keyword>
<keyword evidence="2" id="KW-1133">Transmembrane helix</keyword>
<feature type="transmembrane region" description="Helical" evidence="2">
    <location>
        <begin position="28"/>
        <end position="50"/>
    </location>
</feature>
<accession>A0A2N9BA33</accession>